<dbReference type="InterPro" id="IPR029030">
    <property type="entry name" value="Caspase-like_dom_sf"/>
</dbReference>
<dbReference type="EMBL" id="BMTD01000032">
    <property type="protein sequence ID" value="GGV27778.1"/>
    <property type="molecule type" value="Genomic_DNA"/>
</dbReference>
<dbReference type="Pfam" id="PF24410">
    <property type="entry name" value="wHTH-HSP90_Na-assoc"/>
    <property type="match status" value="1"/>
</dbReference>
<keyword evidence="5" id="KW-1185">Reference proteome</keyword>
<reference evidence="4" key="2">
    <citation type="submission" date="2020-09" db="EMBL/GenBank/DDBJ databases">
        <authorList>
            <person name="Sun Q."/>
            <person name="Ohkuma M."/>
        </authorList>
    </citation>
    <scope>NUCLEOTIDE SEQUENCE</scope>
    <source>
        <strain evidence="4">JCM 4369</strain>
    </source>
</reference>
<dbReference type="InterPro" id="IPR036890">
    <property type="entry name" value="HATPase_C_sf"/>
</dbReference>
<sequence>MPAHPDLEKVPELRDAYPSLPFTVTDVANLRDALLRSGYAAEDVTVLDDEETITQRNIRGQLDEFLASCEDGDVGLVYFSGHGVRFGETDYLVPGDIWARRRPGGEHVLDTHGLIEVVPDELLQSLTSDATVMLCLDACRGDGGEVPAGLEKLTFSRARDNVVILSACAPGETALGHDQGGSFMARALTQAVAREAPARTVGDVIRAVQDRVPDIARRYSYLKPPAVDVLWLGKDQSGGAHAAVPLCEAMPFAGPWTQAVLSSALWGLTEASEAEQAKAKEQLADVVTKVLRVRESRRAGTDPWDDDLFPERLINRLGHLVVASDARLGPVETVVLLGAPFLREAALACGLAALRNVIGDGGPEDTADARDLPAGCFEAQLDRDMGDVRRAHRQAESWRETLLRRDRAEDARGAEYWLRHRFLADWDLLWESGEDAQLDSLRSAVDLLVRAAESATGEQLGHDDRATLRRAVLQVVSQLGTGTPAEAAAPDGSEWVTGLSEELCGEERWTWRPRELATLLHIAGLLAIDPRMLDGVLIDHLGPREPTQIRPQGIVGEIRANKGFGISCDAESPEAAASGTRWLLVFKCGSAALYTALDRLAVRIAAVSQAARRTHGTLRPSDLLFGLPQVVKTDGLLPKNRAFDKPPPRFQLAEDEVKPLIMGTQLYGDRMLAVRELYQNALDACRVRQARRRYADCDRWAGSEPEQVQLAGSKIEFTQGVDEATGRMYIQCEDNGVGMTAEELRDLFAQAGRRSEQSSARMREMRRWRRKGITTELNSRFGIGVFSYFMLAEEVEVITRPVGMSGGATAPDGGYRASVTAGSGLMHLSREEKELEGGGTRVRLYVHDEPDGQSGRQPSVIQALRGFLWCSPVKVTATEFEGEPVVWRQGELYGDSRLPTRHFQAAEDIWWVDGAGLLLADGLFVEEVDRPFGYVVNLRGRHRPKLSVDRNRILGYDKERLQDDLQDVVPELVRSAWSPFPLEWLWELTKNQPLLGQMVVGHLLESDVPLALPEGLDWKSRAQIQGHRTLRDVGCFPVDQGVRNGSRRRGKGRTDLFTAWRESALGIIRSERPLEKRASLPAIQPFDALVFRTHPDGSWGAALRAAADSGSSLREAVRQLRRYAIAGVPVPEMTDVRALDEVVPDHLTADLYETYRDAERRGYEGQLGLRTALVRVSDMRQVSLCALVEACGRLSRLEPSIQAPMDLQALGSHVVGARERHVLLDDEAGPPSTSPPLAVDGEPPFAQLMRPFDIAWRSRQSGVPAAEIEAVVRRFEPLGFRLTGPDLVHSLDRAQFAAVSRNLDGDRYPLAPGPIGLRHLVRLAARRAETVGDSVRWLSGWAGELGFQVPDPGSLADFRPPAWCEALPPEQTADNEGGPSGARPLSAWAVLRALGDLDEPSSLAENVAAIETLVDAGLVERPAVDAARAWLSTSQPGRPREIMENTWVMPVTDSGPLSRVLSPSVTRRDRVDPVYLMGLAASSNTRLGDLAERLRRRLAVYGLEVCDVPEEAARQRPSPWVFTALSHRGEWRRHIWLADLIFLADREMVDLATAAATVNAYRSLGAPTVPVPDGFAPPDRPQKRDVTAEYALMQPDLEESWTLTPLALVIAAGRLGLALPQAYRRLRQFEAVGLDIPFPEPVLTRTPDWRDVVILTARLTGREPALSGDLTEDQVLLASEETDLTADEVRERLGDYAPLFGFRLPPYEGK</sequence>
<dbReference type="SUPFAM" id="SSF52129">
    <property type="entry name" value="Caspase-like"/>
    <property type="match status" value="1"/>
</dbReference>
<evidence type="ECO:0000259" key="3">
    <source>
        <dbReference type="Pfam" id="PF24410"/>
    </source>
</evidence>
<gene>
    <name evidence="4" type="ORF">GCM10010260_80370</name>
</gene>
<reference evidence="4" key="1">
    <citation type="journal article" date="2014" name="Int. J. Syst. Evol. Microbiol.">
        <title>Complete genome sequence of Corynebacterium casei LMG S-19264T (=DSM 44701T), isolated from a smear-ripened cheese.</title>
        <authorList>
            <consortium name="US DOE Joint Genome Institute (JGI-PGF)"/>
            <person name="Walter F."/>
            <person name="Albersmeier A."/>
            <person name="Kalinowski J."/>
            <person name="Ruckert C."/>
        </authorList>
    </citation>
    <scope>NUCLEOTIDE SEQUENCE</scope>
    <source>
        <strain evidence="4">JCM 4369</strain>
    </source>
</reference>
<dbReference type="Pfam" id="PF00656">
    <property type="entry name" value="Peptidase_C14"/>
    <property type="match status" value="1"/>
</dbReference>
<dbReference type="GO" id="GO:0006508">
    <property type="term" value="P:proteolysis"/>
    <property type="evidence" value="ECO:0007669"/>
    <property type="project" value="InterPro"/>
</dbReference>
<dbReference type="InterPro" id="IPR011600">
    <property type="entry name" value="Pept_C14_caspase"/>
</dbReference>
<feature type="domain" description="Peptidase C14 caspase" evidence="1">
    <location>
        <begin position="19"/>
        <end position="213"/>
    </location>
</feature>
<comment type="caution">
    <text evidence="4">The sequence shown here is derived from an EMBL/GenBank/DDBJ whole genome shotgun (WGS) entry which is preliminary data.</text>
</comment>
<accession>A0A918IK73</accession>
<dbReference type="Pfam" id="PF24401">
    <property type="entry name" value="iHD-CE"/>
    <property type="match status" value="1"/>
</dbReference>
<dbReference type="GO" id="GO:0004197">
    <property type="term" value="F:cysteine-type endopeptidase activity"/>
    <property type="evidence" value="ECO:0007669"/>
    <property type="project" value="InterPro"/>
</dbReference>
<dbReference type="Gene3D" id="3.30.565.10">
    <property type="entry name" value="Histidine kinase-like ATPase, C-terminal domain"/>
    <property type="match status" value="1"/>
</dbReference>
<evidence type="ECO:0000313" key="5">
    <source>
        <dbReference type="Proteomes" id="UP000618795"/>
    </source>
</evidence>
<organism evidence="4 5">
    <name type="scientific">Streptomyces filipinensis</name>
    <dbReference type="NCBI Taxonomy" id="66887"/>
    <lineage>
        <taxon>Bacteria</taxon>
        <taxon>Bacillati</taxon>
        <taxon>Actinomycetota</taxon>
        <taxon>Actinomycetes</taxon>
        <taxon>Kitasatosporales</taxon>
        <taxon>Streptomycetaceae</taxon>
        <taxon>Streptomyces</taxon>
    </lineage>
</organism>
<dbReference type="InterPro" id="IPR052039">
    <property type="entry name" value="Caspase-related_regulators"/>
</dbReference>
<dbReference type="InterPro" id="IPR056506">
    <property type="entry name" value="iHD-CE"/>
</dbReference>
<feature type="domain" description="iHD-CE" evidence="2">
    <location>
        <begin position="256"/>
        <end position="638"/>
    </location>
</feature>
<evidence type="ECO:0000259" key="2">
    <source>
        <dbReference type="Pfam" id="PF24401"/>
    </source>
</evidence>
<dbReference type="Gene3D" id="3.40.50.1460">
    <property type="match status" value="1"/>
</dbReference>
<dbReference type="PANTHER" id="PTHR22576">
    <property type="entry name" value="MUCOSA ASSOCIATED LYMPHOID TISSUE LYMPHOMA TRANSLOCATION PROTEIN 1/PARACASPASE"/>
    <property type="match status" value="1"/>
</dbReference>
<name>A0A918IK73_9ACTN</name>
<evidence type="ECO:0000259" key="1">
    <source>
        <dbReference type="Pfam" id="PF00656"/>
    </source>
</evidence>
<dbReference type="PANTHER" id="PTHR22576:SF37">
    <property type="entry name" value="MUCOSA-ASSOCIATED LYMPHOID TISSUE LYMPHOMA TRANSLOCATION PROTEIN 1"/>
    <property type="match status" value="1"/>
</dbReference>
<dbReference type="InterPro" id="IPR056507">
    <property type="entry name" value="wHTH-HSP90_Na-assoc"/>
</dbReference>
<evidence type="ECO:0000313" key="4">
    <source>
        <dbReference type="EMBL" id="GGV27778.1"/>
    </source>
</evidence>
<proteinExistence type="predicted"/>
<protein>
    <submittedName>
        <fullName evidence="4">Uncharacterized protein</fullName>
    </submittedName>
</protein>
<dbReference type="SUPFAM" id="SSF55874">
    <property type="entry name" value="ATPase domain of HSP90 chaperone/DNA topoisomerase II/histidine kinase"/>
    <property type="match status" value="1"/>
</dbReference>
<feature type="domain" description="wHTH-Hsp90 Na associated" evidence="3">
    <location>
        <begin position="1646"/>
        <end position="1702"/>
    </location>
</feature>
<dbReference type="Proteomes" id="UP000618795">
    <property type="component" value="Unassembled WGS sequence"/>
</dbReference>